<proteinExistence type="predicted"/>
<evidence type="ECO:0000313" key="1">
    <source>
        <dbReference type="EMBL" id="KIK56601.1"/>
    </source>
</evidence>
<gene>
    <name evidence="1" type="ORF">GYMLUDRAFT_61868</name>
</gene>
<accession>A0A0D0BNP0</accession>
<reference evidence="1 2" key="1">
    <citation type="submission" date="2014-04" db="EMBL/GenBank/DDBJ databases">
        <title>Evolutionary Origins and Diversification of the Mycorrhizal Mutualists.</title>
        <authorList>
            <consortium name="DOE Joint Genome Institute"/>
            <consortium name="Mycorrhizal Genomics Consortium"/>
            <person name="Kohler A."/>
            <person name="Kuo A."/>
            <person name="Nagy L.G."/>
            <person name="Floudas D."/>
            <person name="Copeland A."/>
            <person name="Barry K.W."/>
            <person name="Cichocki N."/>
            <person name="Veneault-Fourrey C."/>
            <person name="LaButti K."/>
            <person name="Lindquist E.A."/>
            <person name="Lipzen A."/>
            <person name="Lundell T."/>
            <person name="Morin E."/>
            <person name="Murat C."/>
            <person name="Riley R."/>
            <person name="Ohm R."/>
            <person name="Sun H."/>
            <person name="Tunlid A."/>
            <person name="Henrissat B."/>
            <person name="Grigoriev I.V."/>
            <person name="Hibbett D.S."/>
            <person name="Martin F."/>
        </authorList>
    </citation>
    <scope>NUCLEOTIDE SEQUENCE [LARGE SCALE GENOMIC DNA]</scope>
    <source>
        <strain evidence="1 2">FD-317 M1</strain>
    </source>
</reference>
<name>A0A0D0BNP0_9AGAR</name>
<evidence type="ECO:0008006" key="3">
    <source>
        <dbReference type="Google" id="ProtNLM"/>
    </source>
</evidence>
<evidence type="ECO:0000313" key="2">
    <source>
        <dbReference type="Proteomes" id="UP000053593"/>
    </source>
</evidence>
<dbReference type="EMBL" id="KN834796">
    <property type="protein sequence ID" value="KIK56601.1"/>
    <property type="molecule type" value="Genomic_DNA"/>
</dbReference>
<dbReference type="OrthoDB" id="2681631at2759"/>
<dbReference type="HOGENOM" id="CLU_1917292_0_0_1"/>
<keyword evidence="2" id="KW-1185">Reference proteome</keyword>
<organism evidence="1 2">
    <name type="scientific">Collybiopsis luxurians FD-317 M1</name>
    <dbReference type="NCBI Taxonomy" id="944289"/>
    <lineage>
        <taxon>Eukaryota</taxon>
        <taxon>Fungi</taxon>
        <taxon>Dikarya</taxon>
        <taxon>Basidiomycota</taxon>
        <taxon>Agaricomycotina</taxon>
        <taxon>Agaricomycetes</taxon>
        <taxon>Agaricomycetidae</taxon>
        <taxon>Agaricales</taxon>
        <taxon>Marasmiineae</taxon>
        <taxon>Omphalotaceae</taxon>
        <taxon>Collybiopsis</taxon>
        <taxon>Collybiopsis luxurians</taxon>
    </lineage>
</organism>
<sequence>MSYMKGGRVDGWTEVYYCNHYNSDKQKWTISWDKFRTDLIPVFTDITKRQTAWDKLQFIKQGKMLADNFFKEFEILLSDAGYNTVESHIITLIEGAVNSNVIDNIIKGSTKPIVLYDNHKGRIIGMDNMWRQ</sequence>
<protein>
    <recommendedName>
        <fullName evidence="3">Retrotransposon gag domain-containing protein</fullName>
    </recommendedName>
</protein>
<dbReference type="Proteomes" id="UP000053593">
    <property type="component" value="Unassembled WGS sequence"/>
</dbReference>
<dbReference type="AlphaFoldDB" id="A0A0D0BNP0"/>